<dbReference type="InterPro" id="IPR045851">
    <property type="entry name" value="AMP-bd_C_sf"/>
</dbReference>
<reference evidence="1 2" key="1">
    <citation type="journal article" date="2020" name="Phytopathology">
        <title>A high-quality genome resource of Botrytis fragariae, a new and rapidly spreading fungal pathogen causing strawberry gray mold in the U.S.A.</title>
        <authorList>
            <person name="Wu Y."/>
            <person name="Saski C.A."/>
            <person name="Schnabel G."/>
            <person name="Xiao S."/>
            <person name="Hu M."/>
        </authorList>
    </citation>
    <scope>NUCLEOTIDE SEQUENCE [LARGE SCALE GENOMIC DNA]</scope>
    <source>
        <strain evidence="1 2">BVB16</strain>
    </source>
</reference>
<dbReference type="GeneID" id="59257712"/>
<sequence length="93" mass="10211">MTEHKYQDEGPLAYIVAAPESALSATEVNHLTVDKIAPYKYLSGGISFIPIIPRNFSGKIMRKQLRELAKMELGCSKGHYHGIHVVTTGIASL</sequence>
<dbReference type="SUPFAM" id="SSF56801">
    <property type="entry name" value="Acetyl-CoA synthetase-like"/>
    <property type="match status" value="1"/>
</dbReference>
<evidence type="ECO:0000313" key="2">
    <source>
        <dbReference type="Proteomes" id="UP000531561"/>
    </source>
</evidence>
<accession>A0A8H6EK27</accession>
<keyword evidence="2" id="KW-1185">Reference proteome</keyword>
<evidence type="ECO:0000313" key="1">
    <source>
        <dbReference type="EMBL" id="KAF5875161.1"/>
    </source>
</evidence>
<gene>
    <name evidence="1" type="ORF">Bfra_003614</name>
</gene>
<dbReference type="Proteomes" id="UP000531561">
    <property type="component" value="Unassembled WGS sequence"/>
</dbReference>
<name>A0A8H6EK27_9HELO</name>
<proteinExistence type="predicted"/>
<organism evidence="1 2">
    <name type="scientific">Botrytis fragariae</name>
    <dbReference type="NCBI Taxonomy" id="1964551"/>
    <lineage>
        <taxon>Eukaryota</taxon>
        <taxon>Fungi</taxon>
        <taxon>Dikarya</taxon>
        <taxon>Ascomycota</taxon>
        <taxon>Pezizomycotina</taxon>
        <taxon>Leotiomycetes</taxon>
        <taxon>Helotiales</taxon>
        <taxon>Sclerotiniaceae</taxon>
        <taxon>Botrytis</taxon>
    </lineage>
</organism>
<dbReference type="GO" id="GO:0016874">
    <property type="term" value="F:ligase activity"/>
    <property type="evidence" value="ECO:0007669"/>
    <property type="project" value="UniProtKB-KW"/>
</dbReference>
<comment type="caution">
    <text evidence="1">The sequence shown here is derived from an EMBL/GenBank/DDBJ whole genome shotgun (WGS) entry which is preliminary data.</text>
</comment>
<dbReference type="Gene3D" id="3.30.300.30">
    <property type="match status" value="1"/>
</dbReference>
<dbReference type="RefSeq" id="XP_037194107.1">
    <property type="nucleotide sequence ID" value="XM_037334020.1"/>
</dbReference>
<protein>
    <submittedName>
        <fullName evidence="1">Putative 4-coumarate- ligase 1 protein</fullName>
    </submittedName>
</protein>
<dbReference type="OrthoDB" id="6509636at2759"/>
<dbReference type="AlphaFoldDB" id="A0A8H6EK27"/>
<dbReference type="EMBL" id="JABFCT010000006">
    <property type="protein sequence ID" value="KAF5875161.1"/>
    <property type="molecule type" value="Genomic_DNA"/>
</dbReference>
<keyword evidence="1" id="KW-0436">Ligase</keyword>